<feature type="transmembrane region" description="Helical" evidence="6">
    <location>
        <begin position="205"/>
        <end position="224"/>
    </location>
</feature>
<feature type="transmembrane region" description="Helical" evidence="6">
    <location>
        <begin position="76"/>
        <end position="96"/>
    </location>
</feature>
<evidence type="ECO:0000256" key="6">
    <source>
        <dbReference type="SAM" id="Phobius"/>
    </source>
</evidence>
<feature type="transmembrane region" description="Helical" evidence="6">
    <location>
        <begin position="175"/>
        <end position="193"/>
    </location>
</feature>
<sequence length="542" mass="59214">MDDAVRLQCSNTPEDTFQRADKEANQILYKVDDQLPCVFSFLNALQILLSHVLQILWLPLLLSPALCLLPADPAKVVLVSTAFLTSGVVTTLQSFLGVRLPTVTTPSPLYMASFVSLLHTTHQCPSDGDLYAMGPTLRSLEWQTRLRELQGALLFAGVLQTIIGLSGLQARLCRVLSPVAVAPAVVLAGLTMVQDSLTQLAEHCALTAGIAVSVILFALCLRFVRLPLPTFSIDRGLTSKQFPVFQMFPVLWTCVAVFLTYEVVAMFHTTTFYPDTQVISFVEANDNSNWFSFALPFEWGLPTLSVATAVHVLPAVLLQSLLSLFMFYASANTCGARPPPQAAVRRGLAVEGLGLMFGSVWGHGVTTSPANIGLMSLTGVASRSSTQLAALMMIFLSHFTRLTSIIAKVPVSFLYALHLCLLAGLVSVGISILKFINFSSRRDVTIVGFSLFLGLIVPQWVSKPDTGLLVLDNFISQFLTSSVFVGALSGCLLDLLIPGRVSNKKTHPWKFQTEEDKKIFRLPTWEEFICSALERSPFFSTD</sequence>
<accession>A0A1B6LV40</accession>
<evidence type="ECO:0000256" key="1">
    <source>
        <dbReference type="ARBA" id="ARBA00004141"/>
    </source>
</evidence>
<evidence type="ECO:0000313" key="7">
    <source>
        <dbReference type="EMBL" id="JAT27525.1"/>
    </source>
</evidence>
<feature type="transmembrane region" description="Helical" evidence="6">
    <location>
        <begin position="149"/>
        <end position="168"/>
    </location>
</feature>
<evidence type="ECO:0000256" key="3">
    <source>
        <dbReference type="ARBA" id="ARBA00022692"/>
    </source>
</evidence>
<dbReference type="EMBL" id="GEBQ01012452">
    <property type="protein sequence ID" value="JAT27525.1"/>
    <property type="molecule type" value="Transcribed_RNA"/>
</dbReference>
<comment type="similarity">
    <text evidence="2">Belongs to the nucleobase:cation symporter-2 (NCS2) (TC 2.A.40) family.</text>
</comment>
<dbReference type="GO" id="GO:0022857">
    <property type="term" value="F:transmembrane transporter activity"/>
    <property type="evidence" value="ECO:0007669"/>
    <property type="project" value="InterPro"/>
</dbReference>
<dbReference type="AlphaFoldDB" id="A0A1B6LV40"/>
<feature type="transmembrane region" description="Helical" evidence="6">
    <location>
        <begin position="413"/>
        <end position="432"/>
    </location>
</feature>
<feature type="transmembrane region" description="Helical" evidence="6">
    <location>
        <begin position="474"/>
        <end position="497"/>
    </location>
</feature>
<dbReference type="GO" id="GO:0016020">
    <property type="term" value="C:membrane"/>
    <property type="evidence" value="ECO:0007669"/>
    <property type="project" value="UniProtKB-SubCell"/>
</dbReference>
<protein>
    <recommendedName>
        <fullName evidence="8">SLC26A/SulP transporter domain-containing protein</fullName>
    </recommendedName>
</protein>
<evidence type="ECO:0000256" key="4">
    <source>
        <dbReference type="ARBA" id="ARBA00022989"/>
    </source>
</evidence>
<feature type="transmembrane region" description="Helical" evidence="6">
    <location>
        <begin position="244"/>
        <end position="267"/>
    </location>
</feature>
<feature type="transmembrane region" description="Helical" evidence="6">
    <location>
        <begin position="444"/>
        <end position="462"/>
    </location>
</feature>
<dbReference type="Pfam" id="PF00860">
    <property type="entry name" value="Xan_ur_permease"/>
    <property type="match status" value="1"/>
</dbReference>
<feature type="transmembrane region" description="Helical" evidence="6">
    <location>
        <begin position="388"/>
        <end position="407"/>
    </location>
</feature>
<dbReference type="InterPro" id="IPR006043">
    <property type="entry name" value="NCS2"/>
</dbReference>
<reference evidence="7" key="1">
    <citation type="submission" date="2015-11" db="EMBL/GenBank/DDBJ databases">
        <title>De novo transcriptome assembly of four potential Pierce s Disease insect vectors from Arizona vineyards.</title>
        <authorList>
            <person name="Tassone E.E."/>
        </authorList>
    </citation>
    <scope>NUCLEOTIDE SEQUENCE</scope>
</reference>
<evidence type="ECO:0008006" key="8">
    <source>
        <dbReference type="Google" id="ProtNLM"/>
    </source>
</evidence>
<evidence type="ECO:0000256" key="2">
    <source>
        <dbReference type="ARBA" id="ARBA00008821"/>
    </source>
</evidence>
<keyword evidence="4 6" id="KW-1133">Transmembrane helix</keyword>
<feature type="transmembrane region" description="Helical" evidence="6">
    <location>
        <begin position="304"/>
        <end position="328"/>
    </location>
</feature>
<organism evidence="7">
    <name type="scientific">Graphocephala atropunctata</name>
    <dbReference type="NCBI Taxonomy" id="36148"/>
    <lineage>
        <taxon>Eukaryota</taxon>
        <taxon>Metazoa</taxon>
        <taxon>Ecdysozoa</taxon>
        <taxon>Arthropoda</taxon>
        <taxon>Hexapoda</taxon>
        <taxon>Insecta</taxon>
        <taxon>Pterygota</taxon>
        <taxon>Neoptera</taxon>
        <taxon>Paraneoptera</taxon>
        <taxon>Hemiptera</taxon>
        <taxon>Auchenorrhyncha</taxon>
        <taxon>Membracoidea</taxon>
        <taxon>Cicadellidae</taxon>
        <taxon>Cicadellinae</taxon>
        <taxon>Cicadellini</taxon>
        <taxon>Graphocephala</taxon>
    </lineage>
</organism>
<comment type="subcellular location">
    <subcellularLocation>
        <location evidence="1">Membrane</location>
        <topology evidence="1">Multi-pass membrane protein</topology>
    </subcellularLocation>
</comment>
<keyword evidence="5 6" id="KW-0472">Membrane</keyword>
<evidence type="ECO:0000256" key="5">
    <source>
        <dbReference type="ARBA" id="ARBA00023136"/>
    </source>
</evidence>
<keyword evidence="3 6" id="KW-0812">Transmembrane</keyword>
<name>A0A1B6LV40_9HEMI</name>
<gene>
    <name evidence="7" type="ORF">g.10549</name>
</gene>
<proteinExistence type="inferred from homology"/>
<feature type="transmembrane region" description="Helical" evidence="6">
    <location>
        <begin position="48"/>
        <end position="69"/>
    </location>
</feature>
<dbReference type="PANTHER" id="PTHR11119">
    <property type="entry name" value="XANTHINE-URACIL / VITAMIN C PERMEASE FAMILY MEMBER"/>
    <property type="match status" value="1"/>
</dbReference>